<protein>
    <submittedName>
        <fullName evidence="1">Uncharacterized protein</fullName>
    </submittedName>
</protein>
<reference evidence="1" key="1">
    <citation type="submission" date="2018-02" db="EMBL/GenBank/DDBJ databases">
        <title>Rhizophora mucronata_Transcriptome.</title>
        <authorList>
            <person name="Meera S.P."/>
            <person name="Sreeshan A."/>
            <person name="Augustine A."/>
        </authorList>
    </citation>
    <scope>NUCLEOTIDE SEQUENCE</scope>
    <source>
        <tissue evidence="1">Leaf</tissue>
    </source>
</reference>
<organism evidence="1">
    <name type="scientific">Rhizophora mucronata</name>
    <name type="common">Asiatic mangrove</name>
    <dbReference type="NCBI Taxonomy" id="61149"/>
    <lineage>
        <taxon>Eukaryota</taxon>
        <taxon>Viridiplantae</taxon>
        <taxon>Streptophyta</taxon>
        <taxon>Embryophyta</taxon>
        <taxon>Tracheophyta</taxon>
        <taxon>Spermatophyta</taxon>
        <taxon>Magnoliopsida</taxon>
        <taxon>eudicotyledons</taxon>
        <taxon>Gunneridae</taxon>
        <taxon>Pentapetalae</taxon>
        <taxon>rosids</taxon>
        <taxon>fabids</taxon>
        <taxon>Malpighiales</taxon>
        <taxon>Rhizophoraceae</taxon>
        <taxon>Rhizophora</taxon>
    </lineage>
</organism>
<evidence type="ECO:0000313" key="1">
    <source>
        <dbReference type="EMBL" id="MBX72687.1"/>
    </source>
</evidence>
<dbReference type="AlphaFoldDB" id="A0A2P2R0G2"/>
<accession>A0A2P2R0G2</accession>
<dbReference type="EMBL" id="GGEC01092203">
    <property type="protein sequence ID" value="MBX72687.1"/>
    <property type="molecule type" value="Transcribed_RNA"/>
</dbReference>
<proteinExistence type="predicted"/>
<sequence length="25" mass="3073">MRIRHVYTRMNFWVGNFPPQSANFC</sequence>
<name>A0A2P2R0G2_RHIMU</name>